<reference evidence="4 5" key="1">
    <citation type="journal article" date="2009" name="Stand. Genomic Sci.">
        <title>Complete genome sequence of Stackebrandtia nassauensis type strain (LLR-40K-21).</title>
        <authorList>
            <person name="Munk C."/>
            <person name="Lapidus A."/>
            <person name="Copeland A."/>
            <person name="Jando M."/>
            <person name="Mayilraj S."/>
            <person name="Glavina Del Rio T."/>
            <person name="Nolan M."/>
            <person name="Chen F."/>
            <person name="Lucas S."/>
            <person name="Tice H."/>
            <person name="Cheng J.F."/>
            <person name="Han C."/>
            <person name="Detter J.C."/>
            <person name="Bruce D."/>
            <person name="Goodwin L."/>
            <person name="Chain P."/>
            <person name="Pitluck S."/>
            <person name="Goker M."/>
            <person name="Ovchinikova G."/>
            <person name="Pati A."/>
            <person name="Ivanova N."/>
            <person name="Mavromatis K."/>
            <person name="Chen A."/>
            <person name="Palaniappan K."/>
            <person name="Land M."/>
            <person name="Hauser L."/>
            <person name="Chang Y.J."/>
            <person name="Jeffries C.D."/>
            <person name="Bristow J."/>
            <person name="Eisen J.A."/>
            <person name="Markowitz V."/>
            <person name="Hugenholtz P."/>
            <person name="Kyrpides N.C."/>
            <person name="Klenk H.P."/>
        </authorList>
    </citation>
    <scope>NUCLEOTIDE SEQUENCE [LARGE SCALE GENOMIC DNA]</scope>
    <source>
        <strain evidence="5">DSM 44728 / CIP 108903 / NRRL B-16338 / NBRC 102104 / LLR-40K-21</strain>
    </source>
</reference>
<accession>D3Q9U8</accession>
<dbReference type="InterPro" id="IPR006311">
    <property type="entry name" value="TAT_signal"/>
</dbReference>
<evidence type="ECO:0000313" key="4">
    <source>
        <dbReference type="EMBL" id="ADD44644.1"/>
    </source>
</evidence>
<dbReference type="Pfam" id="PF03413">
    <property type="entry name" value="PepSY"/>
    <property type="match status" value="1"/>
</dbReference>
<sequence length="170" mass="17262">MSLLSHRRALVLAGLTGMLLAGGTLATATAAQANDTSPTDNTKLAPIPSATLDIAEAADKAEAKYPDCEATAALFYDTANTPIWDVELTCASGTIKYVTVDANSGTVADNGSTTDDTTDSTNPTDPTDPSDSTKSDKSEAPGSDKKNPSDNNSSASDSGDARGTGKNADD</sequence>
<feature type="compositionally biased region" description="Low complexity" evidence="1">
    <location>
        <begin position="109"/>
        <end position="130"/>
    </location>
</feature>
<gene>
    <name evidence="4" type="ordered locus">Snas_5007</name>
</gene>
<dbReference type="Proteomes" id="UP000000844">
    <property type="component" value="Chromosome"/>
</dbReference>
<dbReference type="STRING" id="446470.Snas_5007"/>
<dbReference type="RefSeq" id="WP_013020215.1">
    <property type="nucleotide sequence ID" value="NC_013947.1"/>
</dbReference>
<evidence type="ECO:0000256" key="1">
    <source>
        <dbReference type="SAM" id="MobiDB-lite"/>
    </source>
</evidence>
<keyword evidence="2" id="KW-0732">Signal</keyword>
<feature type="domain" description="PepSY" evidence="3">
    <location>
        <begin position="53"/>
        <end position="107"/>
    </location>
</feature>
<dbReference type="KEGG" id="sna:Snas_5007"/>
<proteinExistence type="predicted"/>
<protein>
    <recommendedName>
        <fullName evidence="3">PepSY domain-containing protein</fullName>
    </recommendedName>
</protein>
<evidence type="ECO:0000256" key="2">
    <source>
        <dbReference type="SAM" id="SignalP"/>
    </source>
</evidence>
<feature type="compositionally biased region" description="Low complexity" evidence="1">
    <location>
        <begin position="149"/>
        <end position="158"/>
    </location>
</feature>
<feature type="signal peptide" evidence="2">
    <location>
        <begin position="1"/>
        <end position="33"/>
    </location>
</feature>
<dbReference type="AlphaFoldDB" id="D3Q9U8"/>
<evidence type="ECO:0000259" key="3">
    <source>
        <dbReference type="Pfam" id="PF03413"/>
    </source>
</evidence>
<organism evidence="4 5">
    <name type="scientific">Stackebrandtia nassauensis (strain DSM 44728 / CIP 108903 / NRRL B-16338 / NBRC 102104 / LLR-40K-21)</name>
    <dbReference type="NCBI Taxonomy" id="446470"/>
    <lineage>
        <taxon>Bacteria</taxon>
        <taxon>Bacillati</taxon>
        <taxon>Actinomycetota</taxon>
        <taxon>Actinomycetes</taxon>
        <taxon>Glycomycetales</taxon>
        <taxon>Glycomycetaceae</taxon>
        <taxon>Stackebrandtia</taxon>
    </lineage>
</organism>
<dbReference type="Gene3D" id="3.10.450.40">
    <property type="match status" value="1"/>
</dbReference>
<name>D3Q9U8_STANL</name>
<feature type="region of interest" description="Disordered" evidence="1">
    <location>
        <begin position="104"/>
        <end position="170"/>
    </location>
</feature>
<dbReference type="HOGENOM" id="CLU_1569738_0_0_11"/>
<keyword evidence="5" id="KW-1185">Reference proteome</keyword>
<dbReference type="EMBL" id="CP001778">
    <property type="protein sequence ID" value="ADD44644.1"/>
    <property type="molecule type" value="Genomic_DNA"/>
</dbReference>
<evidence type="ECO:0000313" key="5">
    <source>
        <dbReference type="Proteomes" id="UP000000844"/>
    </source>
</evidence>
<dbReference type="InterPro" id="IPR025711">
    <property type="entry name" value="PepSY"/>
</dbReference>
<feature type="compositionally biased region" description="Basic and acidic residues" evidence="1">
    <location>
        <begin position="131"/>
        <end position="148"/>
    </location>
</feature>
<dbReference type="PROSITE" id="PS51318">
    <property type="entry name" value="TAT"/>
    <property type="match status" value="1"/>
</dbReference>
<feature type="chain" id="PRO_5003048981" description="PepSY domain-containing protein" evidence="2">
    <location>
        <begin position="34"/>
        <end position="170"/>
    </location>
</feature>